<name>A0A836D6D7_SHEEP</name>
<comment type="caution">
    <text evidence="2">The sequence shown here is derived from an EMBL/GenBank/DDBJ whole genome shotgun (WGS) entry which is preliminary data.</text>
</comment>
<organism evidence="2 3">
    <name type="scientific">Ovis aries</name>
    <name type="common">Sheep</name>
    <dbReference type="NCBI Taxonomy" id="9940"/>
    <lineage>
        <taxon>Eukaryota</taxon>
        <taxon>Metazoa</taxon>
        <taxon>Chordata</taxon>
        <taxon>Craniata</taxon>
        <taxon>Vertebrata</taxon>
        <taxon>Euteleostomi</taxon>
        <taxon>Mammalia</taxon>
        <taxon>Eutheria</taxon>
        <taxon>Laurasiatheria</taxon>
        <taxon>Artiodactyla</taxon>
        <taxon>Ruminantia</taxon>
        <taxon>Pecora</taxon>
        <taxon>Bovidae</taxon>
        <taxon>Caprinae</taxon>
        <taxon>Ovis</taxon>
    </lineage>
</organism>
<gene>
    <name evidence="2" type="ORF">JEQ12_010039</name>
</gene>
<reference evidence="2 3" key="1">
    <citation type="submission" date="2020-12" db="EMBL/GenBank/DDBJ databases">
        <title>De novo assembly of Tibetan sheep genome.</title>
        <authorList>
            <person name="Li X."/>
        </authorList>
    </citation>
    <scope>NUCLEOTIDE SEQUENCE [LARGE SCALE GENOMIC DNA]</scope>
    <source>
        <tissue evidence="2">Heart</tissue>
    </source>
</reference>
<dbReference type="AlphaFoldDB" id="A0A836D6D7"/>
<feature type="region of interest" description="Disordered" evidence="1">
    <location>
        <begin position="1"/>
        <end position="55"/>
    </location>
</feature>
<dbReference type="Proteomes" id="UP000664991">
    <property type="component" value="Unassembled WGS sequence"/>
</dbReference>
<proteinExistence type="predicted"/>
<accession>A0A836D6D7</accession>
<evidence type="ECO:0000313" key="2">
    <source>
        <dbReference type="EMBL" id="KAG5214253.1"/>
    </source>
</evidence>
<evidence type="ECO:0000256" key="1">
    <source>
        <dbReference type="SAM" id="MobiDB-lite"/>
    </source>
</evidence>
<dbReference type="EMBL" id="JAEMGP010000002">
    <property type="protein sequence ID" value="KAG5214253.1"/>
    <property type="molecule type" value="Genomic_DNA"/>
</dbReference>
<evidence type="ECO:0000313" key="3">
    <source>
        <dbReference type="Proteomes" id="UP000664991"/>
    </source>
</evidence>
<feature type="region of interest" description="Disordered" evidence="1">
    <location>
        <begin position="85"/>
        <end position="123"/>
    </location>
</feature>
<protein>
    <submittedName>
        <fullName evidence="2">Uncharacterized protein</fullName>
    </submittedName>
</protein>
<sequence length="123" mass="12868">MLSATAGGSGLLHDSSPQLPGARVAAAAGKQTPPEAPRLARTHGAGSPALRLHPQNIPVVPITVTQSAPYHAQTSKCQQTVPLPCLQPWQQAPPPCELSSSPPHHPPHPSNQLPQLKPEPTHL</sequence>